<feature type="region of interest" description="Interaction with substrate tRNA" evidence="10">
    <location>
        <begin position="67"/>
        <end position="70"/>
    </location>
</feature>
<reference evidence="15" key="1">
    <citation type="submission" date="2016-10" db="EMBL/GenBank/DDBJ databases">
        <authorList>
            <person name="Varghese N."/>
            <person name="Submissions S."/>
        </authorList>
    </citation>
    <scope>NUCLEOTIDE SEQUENCE [LARGE SCALE GENOMIC DNA]</scope>
    <source>
        <strain evidence="15">UNC178MFTsu3.1</strain>
    </source>
</reference>
<dbReference type="Proteomes" id="UP000199477">
    <property type="component" value="Unassembled WGS sequence"/>
</dbReference>
<evidence type="ECO:0000256" key="13">
    <source>
        <dbReference type="RuleBase" id="RU003785"/>
    </source>
</evidence>
<evidence type="ECO:0000256" key="10">
    <source>
        <dbReference type="HAMAP-Rule" id="MF_00185"/>
    </source>
</evidence>
<sequence length="367" mass="40308">MALRCRWAANPLHDSLTLHVTLSPPEAYMPVDSRHPGIFLMGPTASGKTALACALSKQFPVELVSVDSALVYRGLDIGAAKPDAATLARYPHALIDIRDPAEPYSAADFRADALQAMKDITARGKVPLLVGGTGLYFRALQQGLSQLPEADPAIRERLAAQAGVIGWPALHERLREADPAAAARIGPNDAQRIQRALEVIELTGRPLSEQQRGGSGERFPWRVLKLALLPVDRAPLHGRIAERFDAMLRDGFLDEMRGLRARGDLHPDLPSMRAVGYRQAWEHLDGLTDAAAFRDRGIFATRQLAKRQITWLRGELDARTFDPDRPGLEARVVDALELFLGTSRRGFSRPGSRFPGSLYETVSPARE</sequence>
<evidence type="ECO:0000256" key="6">
    <source>
        <dbReference type="ARBA" id="ARBA00022741"/>
    </source>
</evidence>
<dbReference type="GO" id="GO:0005524">
    <property type="term" value="F:ATP binding"/>
    <property type="evidence" value="ECO:0007669"/>
    <property type="project" value="UniProtKB-UniRule"/>
</dbReference>
<dbReference type="Gene3D" id="1.10.20.140">
    <property type="match status" value="1"/>
</dbReference>
<accession>A0A1I2DQ97</accession>
<keyword evidence="8 10" id="KW-0460">Magnesium</keyword>
<dbReference type="EC" id="2.5.1.75" evidence="10"/>
<evidence type="ECO:0000313" key="15">
    <source>
        <dbReference type="Proteomes" id="UP000199477"/>
    </source>
</evidence>
<evidence type="ECO:0000256" key="8">
    <source>
        <dbReference type="ARBA" id="ARBA00022842"/>
    </source>
</evidence>
<dbReference type="NCBIfam" id="TIGR00174">
    <property type="entry name" value="miaA"/>
    <property type="match status" value="1"/>
</dbReference>
<dbReference type="STRING" id="500610.SAMN02799615_01767"/>
<comment type="similarity">
    <text evidence="3 10 13">Belongs to the IPP transferase family.</text>
</comment>
<keyword evidence="6 10" id="KW-0547">Nucleotide-binding</keyword>
<evidence type="ECO:0000313" key="14">
    <source>
        <dbReference type="EMBL" id="SFE82716.1"/>
    </source>
</evidence>
<dbReference type="PANTHER" id="PTHR11088">
    <property type="entry name" value="TRNA DIMETHYLALLYLTRANSFERASE"/>
    <property type="match status" value="1"/>
</dbReference>
<comment type="function">
    <text evidence="2 10 12">Catalyzes the transfer of a dimethylallyl group onto the adenine at position 37 in tRNAs that read codons beginning with uridine, leading to the formation of N6-(dimethylallyl)adenosine (i(6)A).</text>
</comment>
<dbReference type="InterPro" id="IPR039657">
    <property type="entry name" value="Dimethylallyltransferase"/>
</dbReference>
<dbReference type="Pfam" id="PF01715">
    <property type="entry name" value="IPPT"/>
    <property type="match status" value="1"/>
</dbReference>
<dbReference type="EMBL" id="FONH01000004">
    <property type="protein sequence ID" value="SFE82716.1"/>
    <property type="molecule type" value="Genomic_DNA"/>
</dbReference>
<feature type="region of interest" description="Interaction with substrate tRNA" evidence="10">
    <location>
        <begin position="191"/>
        <end position="195"/>
    </location>
</feature>
<keyword evidence="5 10" id="KW-0819">tRNA processing</keyword>
<evidence type="ECO:0000256" key="12">
    <source>
        <dbReference type="RuleBase" id="RU003784"/>
    </source>
</evidence>
<keyword evidence="15" id="KW-1185">Reference proteome</keyword>
<dbReference type="FunFam" id="1.10.20.140:FF:000001">
    <property type="entry name" value="tRNA dimethylallyltransferase"/>
    <property type="match status" value="1"/>
</dbReference>
<feature type="binding site" evidence="10">
    <location>
        <begin position="44"/>
        <end position="49"/>
    </location>
    <ligand>
        <name>substrate</name>
    </ligand>
</feature>
<comment type="caution">
    <text evidence="10">Lacks conserved residue(s) required for the propagation of feature annotation.</text>
</comment>
<comment type="cofactor">
    <cofactor evidence="1 10">
        <name>Mg(2+)</name>
        <dbReference type="ChEBI" id="CHEBI:18420"/>
    </cofactor>
</comment>
<dbReference type="InterPro" id="IPR027417">
    <property type="entry name" value="P-loop_NTPase"/>
</dbReference>
<dbReference type="SUPFAM" id="SSF52540">
    <property type="entry name" value="P-loop containing nucleoside triphosphate hydrolases"/>
    <property type="match status" value="1"/>
</dbReference>
<organism evidence="14 15">
    <name type="scientific">Dyella marensis</name>
    <dbReference type="NCBI Taxonomy" id="500610"/>
    <lineage>
        <taxon>Bacteria</taxon>
        <taxon>Pseudomonadati</taxon>
        <taxon>Pseudomonadota</taxon>
        <taxon>Gammaproteobacteria</taxon>
        <taxon>Lysobacterales</taxon>
        <taxon>Rhodanobacteraceae</taxon>
        <taxon>Dyella</taxon>
    </lineage>
</organism>
<feature type="region of interest" description="Interaction with substrate tRNA" evidence="10">
    <location>
        <begin position="306"/>
        <end position="313"/>
    </location>
</feature>
<name>A0A1I2DQ97_9GAMM</name>
<protein>
    <recommendedName>
        <fullName evidence="10">tRNA dimethylallyltransferase</fullName>
        <ecNumber evidence="10">2.5.1.75</ecNumber>
    </recommendedName>
    <alternativeName>
        <fullName evidence="10">Dimethylallyl diphosphate:tRNA dimethylallyltransferase</fullName>
        <shortName evidence="10">DMAPP:tRNA dimethylallyltransferase</shortName>
        <shortName evidence="10">DMATase</shortName>
    </alternativeName>
    <alternativeName>
        <fullName evidence="10">Isopentenyl-diphosphate:tRNA isopentenyltransferase</fullName>
        <shortName evidence="10">IPP transferase</shortName>
        <shortName evidence="10">IPPT</shortName>
        <shortName evidence="10">IPTase</shortName>
    </alternativeName>
</protein>
<evidence type="ECO:0000256" key="4">
    <source>
        <dbReference type="ARBA" id="ARBA00022679"/>
    </source>
</evidence>
<dbReference type="AlphaFoldDB" id="A0A1I2DQ97"/>
<evidence type="ECO:0000256" key="7">
    <source>
        <dbReference type="ARBA" id="ARBA00022840"/>
    </source>
</evidence>
<keyword evidence="7 10" id="KW-0067">ATP-binding</keyword>
<gene>
    <name evidence="10" type="primary">miaA</name>
    <name evidence="14" type="ORF">SAMN02799615_01767</name>
</gene>
<evidence type="ECO:0000256" key="3">
    <source>
        <dbReference type="ARBA" id="ARBA00005842"/>
    </source>
</evidence>
<evidence type="ECO:0000256" key="11">
    <source>
        <dbReference type="RuleBase" id="RU003783"/>
    </source>
</evidence>
<dbReference type="InterPro" id="IPR018022">
    <property type="entry name" value="IPT"/>
</dbReference>
<dbReference type="GO" id="GO:0052381">
    <property type="term" value="F:tRNA dimethylallyltransferase activity"/>
    <property type="evidence" value="ECO:0007669"/>
    <property type="project" value="UniProtKB-UniRule"/>
</dbReference>
<evidence type="ECO:0000256" key="1">
    <source>
        <dbReference type="ARBA" id="ARBA00001946"/>
    </source>
</evidence>
<dbReference type="HAMAP" id="MF_00185">
    <property type="entry name" value="IPP_trans"/>
    <property type="match status" value="1"/>
</dbReference>
<evidence type="ECO:0000256" key="9">
    <source>
        <dbReference type="ARBA" id="ARBA00049563"/>
    </source>
</evidence>
<comment type="subunit">
    <text evidence="10">Monomer.</text>
</comment>
<feature type="binding site" evidence="10">
    <location>
        <begin position="42"/>
        <end position="49"/>
    </location>
    <ligand>
        <name>ATP</name>
        <dbReference type="ChEBI" id="CHEBI:30616"/>
    </ligand>
</feature>
<dbReference type="Gene3D" id="3.40.50.300">
    <property type="entry name" value="P-loop containing nucleotide triphosphate hydrolases"/>
    <property type="match status" value="1"/>
</dbReference>
<keyword evidence="4 10" id="KW-0808">Transferase</keyword>
<feature type="site" description="Interaction with substrate tRNA" evidence="10">
    <location>
        <position position="133"/>
    </location>
</feature>
<dbReference type="PANTHER" id="PTHR11088:SF60">
    <property type="entry name" value="TRNA DIMETHYLALLYLTRANSFERASE"/>
    <property type="match status" value="1"/>
</dbReference>
<evidence type="ECO:0000256" key="2">
    <source>
        <dbReference type="ARBA" id="ARBA00003213"/>
    </source>
</evidence>
<dbReference type="GO" id="GO:0006400">
    <property type="term" value="P:tRNA modification"/>
    <property type="evidence" value="ECO:0007669"/>
    <property type="project" value="TreeGrafter"/>
</dbReference>
<proteinExistence type="inferred from homology"/>
<evidence type="ECO:0000256" key="5">
    <source>
        <dbReference type="ARBA" id="ARBA00022694"/>
    </source>
</evidence>
<feature type="site" description="Interaction with substrate tRNA" evidence="10">
    <location>
        <position position="155"/>
    </location>
</feature>
<comment type="catalytic activity">
    <reaction evidence="9 10 11">
        <text>adenosine(37) in tRNA + dimethylallyl diphosphate = N(6)-dimethylallyladenosine(37) in tRNA + diphosphate</text>
        <dbReference type="Rhea" id="RHEA:26482"/>
        <dbReference type="Rhea" id="RHEA-COMP:10162"/>
        <dbReference type="Rhea" id="RHEA-COMP:10375"/>
        <dbReference type="ChEBI" id="CHEBI:33019"/>
        <dbReference type="ChEBI" id="CHEBI:57623"/>
        <dbReference type="ChEBI" id="CHEBI:74411"/>
        <dbReference type="ChEBI" id="CHEBI:74415"/>
        <dbReference type="EC" id="2.5.1.75"/>
    </reaction>
</comment>